<dbReference type="Proteomes" id="UP000886741">
    <property type="component" value="Unassembled WGS sequence"/>
</dbReference>
<dbReference type="EMBL" id="DVJJ01000060">
    <property type="protein sequence ID" value="HIS64487.1"/>
    <property type="molecule type" value="Genomic_DNA"/>
</dbReference>
<comment type="caution">
    <text evidence="2">The sequence shown here is derived from an EMBL/GenBank/DDBJ whole genome shotgun (WGS) entry which is preliminary data.</text>
</comment>
<feature type="transmembrane region" description="Helical" evidence="1">
    <location>
        <begin position="44"/>
        <end position="67"/>
    </location>
</feature>
<evidence type="ECO:0000256" key="1">
    <source>
        <dbReference type="SAM" id="Phobius"/>
    </source>
</evidence>
<proteinExistence type="predicted"/>
<reference evidence="2" key="1">
    <citation type="submission" date="2020-10" db="EMBL/GenBank/DDBJ databases">
        <authorList>
            <person name="Gilroy R."/>
        </authorList>
    </citation>
    <scope>NUCLEOTIDE SEQUENCE</scope>
    <source>
        <strain evidence="2">ChiBcec16-1751</strain>
    </source>
</reference>
<keyword evidence="1" id="KW-0472">Membrane</keyword>
<protein>
    <submittedName>
        <fullName evidence="2">Uncharacterized protein</fullName>
    </submittedName>
</protein>
<evidence type="ECO:0000313" key="2">
    <source>
        <dbReference type="EMBL" id="HIS64487.1"/>
    </source>
</evidence>
<organism evidence="2 3">
    <name type="scientific">Candidatus Avoscillospira avistercoris</name>
    <dbReference type="NCBI Taxonomy" id="2840707"/>
    <lineage>
        <taxon>Bacteria</taxon>
        <taxon>Bacillati</taxon>
        <taxon>Bacillota</taxon>
        <taxon>Clostridia</taxon>
        <taxon>Eubacteriales</taxon>
        <taxon>Oscillospiraceae</taxon>
        <taxon>Oscillospiraceae incertae sedis</taxon>
        <taxon>Candidatus Avoscillospira</taxon>
    </lineage>
</organism>
<feature type="transmembrane region" description="Helical" evidence="1">
    <location>
        <begin position="12"/>
        <end position="28"/>
    </location>
</feature>
<sequence length="105" mass="11277">MNHEKKSPDTRRAILWGVGGAYILYLGYDLLQGYFSGEATAQKDVLLCTIGGGVFLLIGIVLVILALRQGMAALRAQAAEIDRVEAEEQAALEAKAAEDEDDPQA</sequence>
<reference evidence="2" key="2">
    <citation type="journal article" date="2021" name="PeerJ">
        <title>Extensive microbial diversity within the chicken gut microbiome revealed by metagenomics and culture.</title>
        <authorList>
            <person name="Gilroy R."/>
            <person name="Ravi A."/>
            <person name="Getino M."/>
            <person name="Pursley I."/>
            <person name="Horton D.L."/>
            <person name="Alikhan N.F."/>
            <person name="Baker D."/>
            <person name="Gharbi K."/>
            <person name="Hall N."/>
            <person name="Watson M."/>
            <person name="Adriaenssens E.M."/>
            <person name="Foster-Nyarko E."/>
            <person name="Jarju S."/>
            <person name="Secka A."/>
            <person name="Antonio M."/>
            <person name="Oren A."/>
            <person name="Chaudhuri R.R."/>
            <person name="La Ragione R."/>
            <person name="Hildebrand F."/>
            <person name="Pallen M.J."/>
        </authorList>
    </citation>
    <scope>NUCLEOTIDE SEQUENCE</scope>
    <source>
        <strain evidence="2">ChiBcec16-1751</strain>
    </source>
</reference>
<dbReference type="AlphaFoldDB" id="A0A9D1F8J5"/>
<name>A0A9D1F8J5_9FIRM</name>
<evidence type="ECO:0000313" key="3">
    <source>
        <dbReference type="Proteomes" id="UP000886741"/>
    </source>
</evidence>
<keyword evidence="1" id="KW-1133">Transmembrane helix</keyword>
<accession>A0A9D1F8J5</accession>
<keyword evidence="1" id="KW-0812">Transmembrane</keyword>
<gene>
    <name evidence="2" type="ORF">IAA83_03825</name>
</gene>